<dbReference type="RefSeq" id="XP_001356314.4">
    <property type="nucleotide sequence ID" value="XM_001356278.4"/>
</dbReference>
<dbReference type="Pfam" id="PF01607">
    <property type="entry name" value="CBM_14"/>
    <property type="match status" value="3"/>
</dbReference>
<keyword evidence="9" id="KW-1185">Reference proteome</keyword>
<evidence type="ECO:0000259" key="8">
    <source>
        <dbReference type="PROSITE" id="PS50940"/>
    </source>
</evidence>
<feature type="region of interest" description="Disordered" evidence="6">
    <location>
        <begin position="300"/>
        <end position="339"/>
    </location>
</feature>
<keyword evidence="5" id="KW-0325">Glycoprotein</keyword>
<keyword evidence="7" id="KW-0472">Membrane</keyword>
<evidence type="ECO:0000313" key="9">
    <source>
        <dbReference type="Proteomes" id="UP000001819"/>
    </source>
</evidence>
<dbReference type="FunFam" id="2.170.140.10:FF:000012">
    <property type="entry name" value="peritrophin-1 isoform X1"/>
    <property type="match status" value="1"/>
</dbReference>
<dbReference type="InterPro" id="IPR051940">
    <property type="entry name" value="Chitin_bind-dev_reg"/>
</dbReference>
<dbReference type="GO" id="GO:0005576">
    <property type="term" value="C:extracellular region"/>
    <property type="evidence" value="ECO:0007669"/>
    <property type="project" value="InterPro"/>
</dbReference>
<reference evidence="10" key="1">
    <citation type="submission" date="2025-08" db="UniProtKB">
        <authorList>
            <consortium name="RefSeq"/>
        </authorList>
    </citation>
    <scope>IDENTIFICATION</scope>
    <source>
        <strain evidence="10">MV-25-SWS-2005</strain>
        <tissue evidence="10">Whole body</tissue>
    </source>
</reference>
<dbReference type="SMART" id="SM00494">
    <property type="entry name" value="ChtBD2"/>
    <property type="match status" value="3"/>
</dbReference>
<accession>A0A6I8UJ67</accession>
<evidence type="ECO:0000313" key="10">
    <source>
        <dbReference type="RefSeq" id="XP_001356314.4"/>
    </source>
</evidence>
<evidence type="ECO:0000256" key="5">
    <source>
        <dbReference type="ARBA" id="ARBA00023180"/>
    </source>
</evidence>
<keyword evidence="7" id="KW-0812">Transmembrane</keyword>
<feature type="domain" description="Chitin-binding type-2" evidence="8">
    <location>
        <begin position="227"/>
        <end position="291"/>
    </location>
</feature>
<evidence type="ECO:0000256" key="2">
    <source>
        <dbReference type="ARBA" id="ARBA00022729"/>
    </source>
</evidence>
<keyword evidence="7" id="KW-1133">Transmembrane helix</keyword>
<evidence type="ECO:0000256" key="1">
    <source>
        <dbReference type="ARBA" id="ARBA00022669"/>
    </source>
</evidence>
<dbReference type="InParanoid" id="A0A6I8UJ67"/>
<dbReference type="FunCoup" id="A0A6I8UJ67">
    <property type="interactions" value="32"/>
</dbReference>
<keyword evidence="2" id="KW-0732">Signal</keyword>
<protein>
    <submittedName>
        <fullName evidence="10">Protein obstructor-E</fullName>
    </submittedName>
</protein>
<dbReference type="Proteomes" id="UP000001819">
    <property type="component" value="Chromosome 4"/>
</dbReference>
<dbReference type="KEGG" id="dpo:4817396"/>
<dbReference type="PANTHER" id="PTHR23301">
    <property type="entry name" value="CHITIN BINDING PERITROPHIN-A"/>
    <property type="match status" value="1"/>
</dbReference>
<dbReference type="InterPro" id="IPR002557">
    <property type="entry name" value="Chitin-bd_dom"/>
</dbReference>
<evidence type="ECO:0000256" key="6">
    <source>
        <dbReference type="SAM" id="MobiDB-lite"/>
    </source>
</evidence>
<proteinExistence type="predicted"/>
<sequence>MIDSNRFSSSKSTAEVWFTSANKMALLKICIFSLALTVGITTTLAQQAKYRGQFRIGAGHPPSQRHFPPRDRDPVGEAAVVPKRKQEAAEYEPTEECPEANGFYPDSKQCDKYYACLDGVPTERLCADGMVFNDYTPIEEKCDLPYNIDCTKRSKLQEPQSSQHCPRKNGYFGHEKPGICDKFYFCVDGKFNMITCPQGLVFNPKTGICTWPDEVGVTGCKSEDIFEFTCPKVNESIAVTHPRYADPDDCQFFYVCVNGDLPRRNGCKLGQVFDEDSKNCDWARKVPDCADWYKDRLTDAELDELENPKPKSTTTKRPPRVRGPSRRKPKPKVEEEEEA</sequence>
<organism evidence="9 10">
    <name type="scientific">Drosophila pseudoobscura pseudoobscura</name>
    <name type="common">Fruit fly</name>
    <dbReference type="NCBI Taxonomy" id="46245"/>
    <lineage>
        <taxon>Eukaryota</taxon>
        <taxon>Metazoa</taxon>
        <taxon>Ecdysozoa</taxon>
        <taxon>Arthropoda</taxon>
        <taxon>Hexapoda</taxon>
        <taxon>Insecta</taxon>
        <taxon>Pterygota</taxon>
        <taxon>Neoptera</taxon>
        <taxon>Endopterygota</taxon>
        <taxon>Diptera</taxon>
        <taxon>Brachycera</taxon>
        <taxon>Muscomorpha</taxon>
        <taxon>Ephydroidea</taxon>
        <taxon>Drosophilidae</taxon>
        <taxon>Drosophila</taxon>
        <taxon>Sophophora</taxon>
    </lineage>
</organism>
<feature type="domain" description="Chitin-binding type-2" evidence="8">
    <location>
        <begin position="94"/>
        <end position="152"/>
    </location>
</feature>
<dbReference type="AlphaFoldDB" id="A0A6I8UJ67"/>
<evidence type="ECO:0000256" key="7">
    <source>
        <dbReference type="SAM" id="Phobius"/>
    </source>
</evidence>
<keyword evidence="3" id="KW-0677">Repeat</keyword>
<dbReference type="PANTHER" id="PTHR23301:SF104">
    <property type="entry name" value="BCDNA.GH02976"/>
    <property type="match status" value="1"/>
</dbReference>
<feature type="domain" description="Chitin-binding type-2" evidence="8">
    <location>
        <begin position="162"/>
        <end position="222"/>
    </location>
</feature>
<dbReference type="GO" id="GO:0008061">
    <property type="term" value="F:chitin binding"/>
    <property type="evidence" value="ECO:0007669"/>
    <property type="project" value="UniProtKB-KW"/>
</dbReference>
<dbReference type="PROSITE" id="PS50940">
    <property type="entry name" value="CHIT_BIND_II"/>
    <property type="match status" value="3"/>
</dbReference>
<dbReference type="Gene3D" id="2.170.140.10">
    <property type="entry name" value="Chitin binding domain"/>
    <property type="match status" value="3"/>
</dbReference>
<dbReference type="InterPro" id="IPR036508">
    <property type="entry name" value="Chitin-bd_dom_sf"/>
</dbReference>
<keyword evidence="1" id="KW-0147">Chitin-binding</keyword>
<gene>
    <name evidence="10" type="primary">obst-B</name>
</gene>
<dbReference type="SUPFAM" id="SSF57625">
    <property type="entry name" value="Invertebrate chitin-binding proteins"/>
    <property type="match status" value="3"/>
</dbReference>
<feature type="transmembrane region" description="Helical" evidence="7">
    <location>
        <begin position="25"/>
        <end position="45"/>
    </location>
</feature>
<name>A0A6I8UJ67_DROPS</name>
<keyword evidence="4" id="KW-1015">Disulfide bond</keyword>
<dbReference type="FunFam" id="2.170.140.10:FF:000002">
    <property type="entry name" value="Gasp, isoform A"/>
    <property type="match status" value="1"/>
</dbReference>
<evidence type="ECO:0000256" key="4">
    <source>
        <dbReference type="ARBA" id="ARBA00023157"/>
    </source>
</evidence>
<evidence type="ECO:0000256" key="3">
    <source>
        <dbReference type="ARBA" id="ARBA00022737"/>
    </source>
</evidence>
<feature type="compositionally biased region" description="Basic residues" evidence="6">
    <location>
        <begin position="317"/>
        <end position="330"/>
    </location>
</feature>